<reference evidence="4" key="1">
    <citation type="submission" date="2021-05" db="EMBL/GenBank/DDBJ databases">
        <authorList>
            <person name="Tanabe Y."/>
        </authorList>
    </citation>
    <scope>NUCLEOTIDE SEQUENCE</scope>
    <source>
        <strain evidence="4">BOTRYCO-1</strain>
    </source>
</reference>
<reference evidence="4" key="2">
    <citation type="journal article" date="2023" name="ISME Commun">
        <title>Characterization of a bloom-associated alphaproteobacterial lineage, 'Candidatus Phycosocius': insights into freshwater algal-bacterial interactions.</title>
        <authorList>
            <person name="Tanabe Y."/>
            <person name="Yamaguchi H."/>
            <person name="Yoshida M."/>
            <person name="Kai A."/>
            <person name="Okazaki Y."/>
        </authorList>
    </citation>
    <scope>NUCLEOTIDE SEQUENCE</scope>
    <source>
        <strain evidence="4">BOTRYCO-1</strain>
    </source>
</reference>
<dbReference type="InterPro" id="IPR039298">
    <property type="entry name" value="ACOT13"/>
</dbReference>
<feature type="domain" description="Thioesterase" evidence="3">
    <location>
        <begin position="52"/>
        <end position="121"/>
    </location>
</feature>
<accession>A0ABQ4PVC0</accession>
<keyword evidence="2" id="KW-0378">Hydrolase</keyword>
<dbReference type="NCBIfam" id="TIGR00369">
    <property type="entry name" value="unchar_dom_1"/>
    <property type="match status" value="1"/>
</dbReference>
<dbReference type="InterPro" id="IPR029069">
    <property type="entry name" value="HotDog_dom_sf"/>
</dbReference>
<dbReference type="CDD" id="cd03443">
    <property type="entry name" value="PaaI_thioesterase"/>
    <property type="match status" value="1"/>
</dbReference>
<dbReference type="Proteomes" id="UP001161064">
    <property type="component" value="Unassembled WGS sequence"/>
</dbReference>
<dbReference type="InterPro" id="IPR003736">
    <property type="entry name" value="PAAI_dom"/>
</dbReference>
<comment type="caution">
    <text evidence="4">The sequence shown here is derived from an EMBL/GenBank/DDBJ whole genome shotgun (WGS) entry which is preliminary data.</text>
</comment>
<dbReference type="Gene3D" id="3.10.129.10">
    <property type="entry name" value="Hotdog Thioesterase"/>
    <property type="match status" value="1"/>
</dbReference>
<protein>
    <submittedName>
        <fullName evidence="4">Phenylacetic acid degradation protein</fullName>
    </submittedName>
</protein>
<sequence>MTNHAQAFLDIGMTEPSRCSQTLGFKLIEMDVKAGTARVSFEGKPEFSNPTGFIQGGFLSAMLDDVMGMMAMLKVAPKNVASTIDLHIHYLRPVRVGNIEVQAHITNKGPSVLFAQADLYDCRGKISAKATSALAITPLQLTKNN</sequence>
<evidence type="ECO:0000256" key="1">
    <source>
        <dbReference type="ARBA" id="ARBA00008324"/>
    </source>
</evidence>
<keyword evidence="5" id="KW-1185">Reference proteome</keyword>
<gene>
    <name evidence="4" type="ORF">PsB1_1075</name>
</gene>
<dbReference type="EMBL" id="BPFZ01000005">
    <property type="protein sequence ID" value="GIU66921.1"/>
    <property type="molecule type" value="Genomic_DNA"/>
</dbReference>
<comment type="similarity">
    <text evidence="1">Belongs to the thioesterase PaaI family.</text>
</comment>
<name>A0ABQ4PVC0_9PROT</name>
<dbReference type="InterPro" id="IPR006683">
    <property type="entry name" value="Thioestr_dom"/>
</dbReference>
<dbReference type="RefSeq" id="WP_284359601.1">
    <property type="nucleotide sequence ID" value="NZ_BPFZ01000005.1"/>
</dbReference>
<evidence type="ECO:0000256" key="2">
    <source>
        <dbReference type="ARBA" id="ARBA00022801"/>
    </source>
</evidence>
<evidence type="ECO:0000259" key="3">
    <source>
        <dbReference type="Pfam" id="PF03061"/>
    </source>
</evidence>
<dbReference type="PANTHER" id="PTHR21660">
    <property type="entry name" value="THIOESTERASE SUPERFAMILY MEMBER-RELATED"/>
    <property type="match status" value="1"/>
</dbReference>
<evidence type="ECO:0000313" key="4">
    <source>
        <dbReference type="EMBL" id="GIU66921.1"/>
    </source>
</evidence>
<dbReference type="PANTHER" id="PTHR21660:SF1">
    <property type="entry name" value="ACYL-COENZYME A THIOESTERASE 13"/>
    <property type="match status" value="1"/>
</dbReference>
<organism evidence="4 5">
    <name type="scientific">Candidatus Phycosocius spiralis</name>
    <dbReference type="NCBI Taxonomy" id="2815099"/>
    <lineage>
        <taxon>Bacteria</taxon>
        <taxon>Pseudomonadati</taxon>
        <taxon>Pseudomonadota</taxon>
        <taxon>Alphaproteobacteria</taxon>
        <taxon>Caulobacterales</taxon>
        <taxon>Caulobacterales incertae sedis</taxon>
        <taxon>Candidatus Phycosocius</taxon>
    </lineage>
</organism>
<dbReference type="SUPFAM" id="SSF54637">
    <property type="entry name" value="Thioesterase/thiol ester dehydrase-isomerase"/>
    <property type="match status" value="1"/>
</dbReference>
<proteinExistence type="inferred from homology"/>
<dbReference type="Pfam" id="PF03061">
    <property type="entry name" value="4HBT"/>
    <property type="match status" value="1"/>
</dbReference>
<evidence type="ECO:0000313" key="5">
    <source>
        <dbReference type="Proteomes" id="UP001161064"/>
    </source>
</evidence>